<sequence length="440" mass="45086">MAAIIWMASPPEVHSALLCTGPGPASLIAAADGWTLLSAEYASVAEGLTASLAALRAGAWEGPSAGICLTAYAPYLAWLTQVSTDCCACAASHQAVATSYIDALAAMPTLGELAANRTSHVMLLATNFFGINTIPIALNEADYTRMWIQAATTMEMYQTLTTVKLTSAPRTPPAPPILKANSGETVNQTLTPFPWGDFWLFLVGLYWNYYTALWLFAFFVEQSIESMPEIVYGVLTGNPAMALTYLVFMFIVTALAIDMFWLNVLMYTFLLPYIAYAFAEFVVGWLLGSTFGIVASPLAVATATVGAVAPGMAGAAAAMATAATPVAVAALPMAGVGAAPAAAVAIGGAVPSVGCGSYAASKAGFVSTPTSGGAEGKSGLPTSSLVAEPLGFSGTMSTGGVIQPSGLMTLSDEVGSALPIPPAGWNADAVGLESRGELVG</sequence>
<dbReference type="EMBL" id="UPHP01000046">
    <property type="protein sequence ID" value="VBA37747.1"/>
    <property type="molecule type" value="Genomic_DNA"/>
</dbReference>
<comment type="similarity">
    <text evidence="1">Belongs to the mycobacterial PPE family.</text>
</comment>
<feature type="transmembrane region" description="Helical" evidence="2">
    <location>
        <begin position="198"/>
        <end position="220"/>
    </location>
</feature>
<keyword evidence="2" id="KW-0472">Membrane</keyword>
<dbReference type="InterPro" id="IPR000030">
    <property type="entry name" value="PPE_dom"/>
</dbReference>
<protein>
    <submittedName>
        <fullName evidence="4">Putative PPE family protein PPE47/PPE48</fullName>
    </submittedName>
</protein>
<organism evidence="4 5">
    <name type="scientific">Mycobacterium attenuatum</name>
    <dbReference type="NCBI Taxonomy" id="2341086"/>
    <lineage>
        <taxon>Bacteria</taxon>
        <taxon>Bacillati</taxon>
        <taxon>Actinomycetota</taxon>
        <taxon>Actinomycetes</taxon>
        <taxon>Mycobacteriales</taxon>
        <taxon>Mycobacteriaceae</taxon>
        <taxon>Mycobacterium</taxon>
    </lineage>
</organism>
<evidence type="ECO:0000313" key="5">
    <source>
        <dbReference type="Proteomes" id="UP000273307"/>
    </source>
</evidence>
<keyword evidence="2" id="KW-0812">Transmembrane</keyword>
<evidence type="ECO:0000256" key="1">
    <source>
        <dbReference type="ARBA" id="ARBA00010652"/>
    </source>
</evidence>
<dbReference type="GO" id="GO:0052572">
    <property type="term" value="P:response to host immune response"/>
    <property type="evidence" value="ECO:0007669"/>
    <property type="project" value="TreeGrafter"/>
</dbReference>
<evidence type="ECO:0000313" key="4">
    <source>
        <dbReference type="EMBL" id="VBA37747.1"/>
    </source>
</evidence>
<gene>
    <name evidence="4" type="ORF">LAUMK136_02098</name>
</gene>
<dbReference type="SUPFAM" id="SSF140459">
    <property type="entry name" value="PE/PPE dimer-like"/>
    <property type="match status" value="1"/>
</dbReference>
<dbReference type="Proteomes" id="UP000273307">
    <property type="component" value="Unassembled WGS sequence"/>
</dbReference>
<accession>A0A498PXR2</accession>
<proteinExistence type="inferred from homology"/>
<dbReference type="PANTHER" id="PTHR46766:SF1">
    <property type="entry name" value="GLUTAMINE-RICH PROTEIN 2"/>
    <property type="match status" value="1"/>
</dbReference>
<feature type="transmembrane region" description="Helical" evidence="2">
    <location>
        <begin position="273"/>
        <end position="295"/>
    </location>
</feature>
<dbReference type="Pfam" id="PF00823">
    <property type="entry name" value="PPE"/>
    <property type="match status" value="1"/>
</dbReference>
<keyword evidence="2" id="KW-1133">Transmembrane helix</keyword>
<dbReference type="AlphaFoldDB" id="A0A498PXR2"/>
<dbReference type="PANTHER" id="PTHR46766">
    <property type="entry name" value="GLUTAMINE-RICH PROTEIN 2"/>
    <property type="match status" value="1"/>
</dbReference>
<keyword evidence="5" id="KW-1185">Reference proteome</keyword>
<feature type="transmembrane region" description="Helical" evidence="2">
    <location>
        <begin position="240"/>
        <end position="261"/>
    </location>
</feature>
<evidence type="ECO:0000256" key="2">
    <source>
        <dbReference type="SAM" id="Phobius"/>
    </source>
</evidence>
<name>A0A498PXR2_9MYCO</name>
<evidence type="ECO:0000259" key="3">
    <source>
        <dbReference type="Pfam" id="PF00823"/>
    </source>
</evidence>
<reference evidence="4 5" key="1">
    <citation type="submission" date="2018-09" db="EMBL/GenBank/DDBJ databases">
        <authorList>
            <person name="Tagini F."/>
        </authorList>
    </citation>
    <scope>NUCLEOTIDE SEQUENCE [LARGE SCALE GENOMIC DNA]</scope>
    <source>
        <strain evidence="4 5">MK136</strain>
    </source>
</reference>
<dbReference type="InterPro" id="IPR038332">
    <property type="entry name" value="PPE_sf"/>
</dbReference>
<feature type="domain" description="PPE" evidence="3">
    <location>
        <begin position="6"/>
        <end position="167"/>
    </location>
</feature>
<dbReference type="Gene3D" id="1.20.1260.20">
    <property type="entry name" value="PPE superfamily"/>
    <property type="match status" value="1"/>
</dbReference>